<feature type="compositionally biased region" description="Acidic residues" evidence="3">
    <location>
        <begin position="357"/>
        <end position="366"/>
    </location>
</feature>
<evidence type="ECO:0000256" key="3">
    <source>
        <dbReference type="SAM" id="MobiDB-lite"/>
    </source>
</evidence>
<keyword evidence="6" id="KW-1185">Reference proteome</keyword>
<evidence type="ECO:0000313" key="6">
    <source>
        <dbReference type="Proteomes" id="UP001603857"/>
    </source>
</evidence>
<organism evidence="5 6">
    <name type="scientific">Flemingia macrophylla</name>
    <dbReference type="NCBI Taxonomy" id="520843"/>
    <lineage>
        <taxon>Eukaryota</taxon>
        <taxon>Viridiplantae</taxon>
        <taxon>Streptophyta</taxon>
        <taxon>Embryophyta</taxon>
        <taxon>Tracheophyta</taxon>
        <taxon>Spermatophyta</taxon>
        <taxon>Magnoliopsida</taxon>
        <taxon>eudicotyledons</taxon>
        <taxon>Gunneridae</taxon>
        <taxon>Pentapetalae</taxon>
        <taxon>rosids</taxon>
        <taxon>fabids</taxon>
        <taxon>Fabales</taxon>
        <taxon>Fabaceae</taxon>
        <taxon>Papilionoideae</taxon>
        <taxon>50 kb inversion clade</taxon>
        <taxon>NPAAA clade</taxon>
        <taxon>indigoferoid/millettioid clade</taxon>
        <taxon>Phaseoleae</taxon>
        <taxon>Flemingia</taxon>
    </lineage>
</organism>
<feature type="compositionally biased region" description="Basic and acidic residues" evidence="3">
    <location>
        <begin position="341"/>
        <end position="356"/>
    </location>
</feature>
<keyword evidence="1" id="KW-0040">ANK repeat</keyword>
<reference evidence="5 6" key="1">
    <citation type="submission" date="2024-08" db="EMBL/GenBank/DDBJ databases">
        <title>Insights into the chromosomal genome structure of Flemingia macrophylla.</title>
        <authorList>
            <person name="Ding Y."/>
            <person name="Zhao Y."/>
            <person name="Bi W."/>
            <person name="Wu M."/>
            <person name="Zhao G."/>
            <person name="Gong Y."/>
            <person name="Li W."/>
            <person name="Zhang P."/>
        </authorList>
    </citation>
    <scope>NUCLEOTIDE SEQUENCE [LARGE SCALE GENOMIC DNA]</scope>
    <source>
        <strain evidence="5">DYQJB</strain>
        <tissue evidence="5">Leaf</tissue>
    </source>
</reference>
<evidence type="ECO:0000259" key="4">
    <source>
        <dbReference type="Pfam" id="PF24924"/>
    </source>
</evidence>
<comment type="caution">
    <text evidence="5">The sequence shown here is derived from an EMBL/GenBank/DDBJ whole genome shotgun (WGS) entry which is preliminary data.</text>
</comment>
<evidence type="ECO:0000256" key="1">
    <source>
        <dbReference type="PROSITE-ProRule" id="PRU00023"/>
    </source>
</evidence>
<gene>
    <name evidence="5" type="ORF">Fmac_008274</name>
</gene>
<feature type="coiled-coil region" evidence="2">
    <location>
        <begin position="142"/>
        <end position="209"/>
    </location>
</feature>
<dbReference type="Proteomes" id="UP001603857">
    <property type="component" value="Unassembled WGS sequence"/>
</dbReference>
<feature type="domain" description="DUF7745" evidence="4">
    <location>
        <begin position="1"/>
        <end position="120"/>
    </location>
</feature>
<dbReference type="PANTHER" id="PTHR32108">
    <property type="entry name" value="DNA-DIRECTED RNA POLYMERASE SUBUNIT ALPHA"/>
    <property type="match status" value="1"/>
</dbReference>
<dbReference type="InterPro" id="IPR056647">
    <property type="entry name" value="DUF7745"/>
</dbReference>
<dbReference type="InterPro" id="IPR002110">
    <property type="entry name" value="Ankyrin_rpt"/>
</dbReference>
<proteinExistence type="predicted"/>
<sequence>MEWKAELEHWNIDHFSWIFPWFRPSDILIRCGDYPSVPLMGLRGCIAYSPKVAMRQIMRAQTEPSQEELGGLYFFHEFVNLEELHAICKAWEKPVYIGDRELGKSQASVSIDYEEWRKRRGVPQPSTSLAPASADSELQGKVDALTKKLEIIGAQLRALEDKEQESSLIIDGLQRQCKKKDQEIEQLKNDFYKEKAKEAQSNCDHMSQAVHQQAEALARHVGEAEEEWNRHIDPLLEINKKKGLIDALFTSRMERTPFVIKSTSKATPQDDRKPQPLVIHINKEKGPVAPLRILMPSPFPYASNKAVPWRYEVHTSLNEDISNIAEIGGMTRSGRVYSPKDMQDKAPKEKEPRETEEKEEESKDEADELLKFIRQSEYSIVDQLNRTPAMITLLSLIMSSEPHRKALLKVLNEAYVSHNISQDKFEGIVGNITANDHLTFTDEEIPPERPNHNNPLHISVKYKEYLIAKVLVDNGSSLNVMPKRTSIK</sequence>
<dbReference type="AlphaFoldDB" id="A0ABD1MX08"/>
<dbReference type="PANTHER" id="PTHR32108:SF9">
    <property type="entry name" value="REVERSE TRANSCRIPTASE RNASE H-LIKE DOMAIN-CONTAINING PROTEIN"/>
    <property type="match status" value="1"/>
</dbReference>
<dbReference type="EMBL" id="JBGMDY010000003">
    <property type="protein sequence ID" value="KAL2340334.1"/>
    <property type="molecule type" value="Genomic_DNA"/>
</dbReference>
<evidence type="ECO:0000313" key="5">
    <source>
        <dbReference type="EMBL" id="KAL2340334.1"/>
    </source>
</evidence>
<keyword evidence="2" id="KW-0175">Coiled coil</keyword>
<dbReference type="PROSITE" id="PS50088">
    <property type="entry name" value="ANK_REPEAT"/>
    <property type="match status" value="1"/>
</dbReference>
<dbReference type="Pfam" id="PF24924">
    <property type="entry name" value="DUF7745"/>
    <property type="match status" value="1"/>
</dbReference>
<accession>A0ABD1MX08</accession>
<name>A0ABD1MX08_9FABA</name>
<feature type="region of interest" description="Disordered" evidence="3">
    <location>
        <begin position="332"/>
        <end position="366"/>
    </location>
</feature>
<feature type="repeat" description="ANK" evidence="1">
    <location>
        <begin position="451"/>
        <end position="483"/>
    </location>
</feature>
<protein>
    <recommendedName>
        <fullName evidence="4">DUF7745 domain-containing protein</fullName>
    </recommendedName>
</protein>
<evidence type="ECO:0000256" key="2">
    <source>
        <dbReference type="SAM" id="Coils"/>
    </source>
</evidence>